<sequence length="181" mass="20690">MFSKQSIILYLFLGFRILCLALCCVLCFDCERNRTIDDQMDTSSVQSTPSIQDDEWDTEGYVIPSLELEDPGQNNSNIVEVEESKTSSAESKKEENIYLGPHGAPPSQSKQQELNSTNNRKQKFRQKLKEADRKYSGSGRENKLEHLRELVGEKMAAGSKGSPRDWLDPHCSENMFQRNHR</sequence>
<reference evidence="3" key="1">
    <citation type="submission" date="2023-12" db="EMBL/GenBank/DDBJ databases">
        <title>Genome assembly of Anisodus tanguticus.</title>
        <authorList>
            <person name="Wang Y.-J."/>
        </authorList>
    </citation>
    <scope>NUCLEOTIDE SEQUENCE</scope>
    <source>
        <strain evidence="3">KB-2021</strain>
        <tissue evidence="3">Leaf</tissue>
    </source>
</reference>
<name>A0AAE1RP60_9SOLA</name>
<feature type="compositionally biased region" description="Basic and acidic residues" evidence="1">
    <location>
        <begin position="127"/>
        <end position="152"/>
    </location>
</feature>
<dbReference type="AlphaFoldDB" id="A0AAE1RP60"/>
<proteinExistence type="predicted"/>
<evidence type="ECO:0000256" key="2">
    <source>
        <dbReference type="SAM" id="SignalP"/>
    </source>
</evidence>
<protein>
    <submittedName>
        <fullName evidence="3">Uncharacterized protein</fullName>
    </submittedName>
</protein>
<dbReference type="EMBL" id="JAVYJV010000013">
    <property type="protein sequence ID" value="KAK4355170.1"/>
    <property type="molecule type" value="Genomic_DNA"/>
</dbReference>
<keyword evidence="4" id="KW-1185">Reference proteome</keyword>
<dbReference type="PANTHER" id="PTHR36075">
    <property type="entry name" value="BNAA10G09820D PROTEIN"/>
    <property type="match status" value="1"/>
</dbReference>
<feature type="compositionally biased region" description="Basic and acidic residues" evidence="1">
    <location>
        <begin position="162"/>
        <end position="171"/>
    </location>
</feature>
<feature type="region of interest" description="Disordered" evidence="1">
    <location>
        <begin position="66"/>
        <end position="181"/>
    </location>
</feature>
<dbReference type="PANTHER" id="PTHR36075:SF1">
    <property type="entry name" value="OS03G0595200 PROTEIN"/>
    <property type="match status" value="1"/>
</dbReference>
<feature type="compositionally biased region" description="Polar residues" evidence="1">
    <location>
        <begin position="106"/>
        <end position="119"/>
    </location>
</feature>
<feature type="compositionally biased region" description="Basic and acidic residues" evidence="1">
    <location>
        <begin position="82"/>
        <end position="96"/>
    </location>
</feature>
<accession>A0AAE1RP60</accession>
<organism evidence="3 4">
    <name type="scientific">Anisodus tanguticus</name>
    <dbReference type="NCBI Taxonomy" id="243964"/>
    <lineage>
        <taxon>Eukaryota</taxon>
        <taxon>Viridiplantae</taxon>
        <taxon>Streptophyta</taxon>
        <taxon>Embryophyta</taxon>
        <taxon>Tracheophyta</taxon>
        <taxon>Spermatophyta</taxon>
        <taxon>Magnoliopsida</taxon>
        <taxon>eudicotyledons</taxon>
        <taxon>Gunneridae</taxon>
        <taxon>Pentapetalae</taxon>
        <taxon>asterids</taxon>
        <taxon>lamiids</taxon>
        <taxon>Solanales</taxon>
        <taxon>Solanaceae</taxon>
        <taxon>Solanoideae</taxon>
        <taxon>Hyoscyameae</taxon>
        <taxon>Anisodus</taxon>
    </lineage>
</organism>
<evidence type="ECO:0000313" key="3">
    <source>
        <dbReference type="EMBL" id="KAK4355170.1"/>
    </source>
</evidence>
<gene>
    <name evidence="3" type="ORF">RND71_024141</name>
</gene>
<dbReference type="Proteomes" id="UP001291623">
    <property type="component" value="Unassembled WGS sequence"/>
</dbReference>
<feature type="signal peptide" evidence="2">
    <location>
        <begin position="1"/>
        <end position="21"/>
    </location>
</feature>
<evidence type="ECO:0000256" key="1">
    <source>
        <dbReference type="SAM" id="MobiDB-lite"/>
    </source>
</evidence>
<evidence type="ECO:0000313" key="4">
    <source>
        <dbReference type="Proteomes" id="UP001291623"/>
    </source>
</evidence>
<keyword evidence="2" id="KW-0732">Signal</keyword>
<comment type="caution">
    <text evidence="3">The sequence shown here is derived from an EMBL/GenBank/DDBJ whole genome shotgun (WGS) entry which is preliminary data.</text>
</comment>
<feature type="chain" id="PRO_5041950462" evidence="2">
    <location>
        <begin position="22"/>
        <end position="181"/>
    </location>
</feature>